<dbReference type="AlphaFoldDB" id="A0A0F9JAP6"/>
<protein>
    <submittedName>
        <fullName evidence="1">Uncharacterized protein</fullName>
    </submittedName>
</protein>
<dbReference type="EMBL" id="LAZR01010455">
    <property type="protein sequence ID" value="KKM66854.1"/>
    <property type="molecule type" value="Genomic_DNA"/>
</dbReference>
<accession>A0A0F9JAP6</accession>
<comment type="caution">
    <text evidence="1">The sequence shown here is derived from an EMBL/GenBank/DDBJ whole genome shotgun (WGS) entry which is preliminary data.</text>
</comment>
<reference evidence="1" key="1">
    <citation type="journal article" date="2015" name="Nature">
        <title>Complex archaea that bridge the gap between prokaryotes and eukaryotes.</title>
        <authorList>
            <person name="Spang A."/>
            <person name="Saw J.H."/>
            <person name="Jorgensen S.L."/>
            <person name="Zaremba-Niedzwiedzka K."/>
            <person name="Martijn J."/>
            <person name="Lind A.E."/>
            <person name="van Eijk R."/>
            <person name="Schleper C."/>
            <person name="Guy L."/>
            <person name="Ettema T.J."/>
        </authorList>
    </citation>
    <scope>NUCLEOTIDE SEQUENCE</scope>
</reference>
<gene>
    <name evidence="1" type="ORF">LCGC14_1477020</name>
</gene>
<proteinExistence type="predicted"/>
<evidence type="ECO:0000313" key="1">
    <source>
        <dbReference type="EMBL" id="KKM66854.1"/>
    </source>
</evidence>
<organism evidence="1">
    <name type="scientific">marine sediment metagenome</name>
    <dbReference type="NCBI Taxonomy" id="412755"/>
    <lineage>
        <taxon>unclassified sequences</taxon>
        <taxon>metagenomes</taxon>
        <taxon>ecological metagenomes</taxon>
    </lineage>
</organism>
<name>A0A0F9JAP6_9ZZZZ</name>
<sequence length="85" mass="9343">MNLSLVKYGWLLFKFKASGLEVEGANVTKVTGVELGQIMHAAEQFIHRAKVAMWKARDVELAAIAATEEKSDAAEASQLEFDMSN</sequence>